<reference evidence="8 9" key="1">
    <citation type="submission" date="2023-10" db="EMBL/GenBank/DDBJ databases">
        <title>Bacteria for the degradation of biodegradable plastic PBAT(Polybutylene adipate terephthalate).</title>
        <authorList>
            <person name="Weon H.-Y."/>
            <person name="Yeon J."/>
        </authorList>
    </citation>
    <scope>NUCLEOTIDE SEQUENCE [LARGE SCALE GENOMIC DNA]</scope>
    <source>
        <strain evidence="8 9">SBD 7-3</strain>
    </source>
</reference>
<accession>A0ABZ0CWL7</accession>
<protein>
    <submittedName>
        <fullName evidence="8">Serine/threonine-protein kinase</fullName>
        <ecNumber evidence="8">2.7.11.1</ecNumber>
    </submittedName>
</protein>
<dbReference type="PROSITE" id="PS50011">
    <property type="entry name" value="PROTEIN_KINASE_DOM"/>
    <property type="match status" value="1"/>
</dbReference>
<dbReference type="Gene3D" id="1.10.510.10">
    <property type="entry name" value="Transferase(Phosphotransferase) domain 1"/>
    <property type="match status" value="1"/>
</dbReference>
<evidence type="ECO:0000256" key="5">
    <source>
        <dbReference type="PROSITE-ProRule" id="PRU10141"/>
    </source>
</evidence>
<dbReference type="EMBL" id="CP136336">
    <property type="protein sequence ID" value="WOB09362.1"/>
    <property type="molecule type" value="Genomic_DNA"/>
</dbReference>
<dbReference type="InterPro" id="IPR017441">
    <property type="entry name" value="Protein_kinase_ATP_BS"/>
</dbReference>
<keyword evidence="2 5" id="KW-0547">Nucleotide-binding</keyword>
<evidence type="ECO:0000313" key="9">
    <source>
        <dbReference type="Proteomes" id="UP001303946"/>
    </source>
</evidence>
<dbReference type="GO" id="GO:0004674">
    <property type="term" value="F:protein serine/threonine kinase activity"/>
    <property type="evidence" value="ECO:0007669"/>
    <property type="project" value="UniProtKB-EC"/>
</dbReference>
<dbReference type="InterPro" id="IPR008271">
    <property type="entry name" value="Ser/Thr_kinase_AS"/>
</dbReference>
<dbReference type="Proteomes" id="UP001303946">
    <property type="component" value="Chromosome"/>
</dbReference>
<dbReference type="Pfam" id="PF26309">
    <property type="entry name" value="DUF8082"/>
    <property type="match status" value="2"/>
</dbReference>
<dbReference type="SUPFAM" id="SSF56112">
    <property type="entry name" value="Protein kinase-like (PK-like)"/>
    <property type="match status" value="1"/>
</dbReference>
<keyword evidence="9" id="KW-1185">Reference proteome</keyword>
<feature type="compositionally biased region" description="Low complexity" evidence="6">
    <location>
        <begin position="395"/>
        <end position="408"/>
    </location>
</feature>
<gene>
    <name evidence="8" type="ORF">RXV79_04705</name>
</gene>
<evidence type="ECO:0000256" key="6">
    <source>
        <dbReference type="SAM" id="MobiDB-lite"/>
    </source>
</evidence>
<dbReference type="InterPro" id="IPR058395">
    <property type="entry name" value="DUF8082"/>
</dbReference>
<feature type="region of interest" description="Disordered" evidence="6">
    <location>
        <begin position="384"/>
        <end position="412"/>
    </location>
</feature>
<evidence type="ECO:0000256" key="3">
    <source>
        <dbReference type="ARBA" id="ARBA00022777"/>
    </source>
</evidence>
<dbReference type="Gene3D" id="3.30.200.20">
    <property type="entry name" value="Phosphorylase Kinase, domain 1"/>
    <property type="match status" value="1"/>
</dbReference>
<feature type="binding site" evidence="5">
    <location>
        <position position="39"/>
    </location>
    <ligand>
        <name>ATP</name>
        <dbReference type="ChEBI" id="CHEBI:30616"/>
    </ligand>
</feature>
<dbReference type="PANTHER" id="PTHR43289">
    <property type="entry name" value="MITOGEN-ACTIVATED PROTEIN KINASE KINASE KINASE 20-RELATED"/>
    <property type="match status" value="1"/>
</dbReference>
<evidence type="ECO:0000256" key="2">
    <source>
        <dbReference type="ARBA" id="ARBA00022741"/>
    </source>
</evidence>
<evidence type="ECO:0000256" key="1">
    <source>
        <dbReference type="ARBA" id="ARBA00022679"/>
    </source>
</evidence>
<evidence type="ECO:0000313" key="8">
    <source>
        <dbReference type="EMBL" id="WOB09362.1"/>
    </source>
</evidence>
<dbReference type="Pfam" id="PF00069">
    <property type="entry name" value="Pkinase"/>
    <property type="match status" value="1"/>
</dbReference>
<name>A0ABZ0CWL7_9BURK</name>
<sequence length="482" mass="51020">MSHPAQLGKYPITGVLGKGAMGVVYKAFDPVINRPVAIKTIHKALIGQDLSGSSTTARFKNEARAVGRMSHPGIVAIYEYGEDADTAYIAMEYVEGRTLSQILHGTPRPPECDVLTIMDQLLAALDCAHKHGVWHRDIKPANLLVTNSGQLKVTDFGIARIESVVLTQITSTIGTPGYMAPEQYIGENVDHRIDIFAAGAILYGMLVGHPPFQGSAESVMYKVVNDHPTPPSKVPDSGRPAFYDAILAKALAKKPADRYQSVAEFRAALAKRDLSAEPDTGETTIIVVNDSSPPAPPVGVLDPPSGVPRSGSTSIPGWDPATLHQVELALASFVGPMAKVMVRKAARDVHDITGLKTSLCDQLGSEQDRQRFMAKFDAVTSPGRVAHASGGSKLTGAAPRTQAPATQPGSGGVAVGSAITAETLAHATRVLSTSIGPIASIVVKKSAAKAQTQEQLYALLGEQVNAGRERETLLAALRKPMR</sequence>
<keyword evidence="4 5" id="KW-0067">ATP-binding</keyword>
<keyword evidence="1 8" id="KW-0808">Transferase</keyword>
<dbReference type="InterPro" id="IPR000719">
    <property type="entry name" value="Prot_kinase_dom"/>
</dbReference>
<evidence type="ECO:0000256" key="4">
    <source>
        <dbReference type="ARBA" id="ARBA00022840"/>
    </source>
</evidence>
<organism evidence="8 9">
    <name type="scientific">Piscinibacter gummiphilus</name>
    <dbReference type="NCBI Taxonomy" id="946333"/>
    <lineage>
        <taxon>Bacteria</taxon>
        <taxon>Pseudomonadati</taxon>
        <taxon>Pseudomonadota</taxon>
        <taxon>Betaproteobacteria</taxon>
        <taxon>Burkholderiales</taxon>
        <taxon>Sphaerotilaceae</taxon>
        <taxon>Piscinibacter</taxon>
    </lineage>
</organism>
<evidence type="ECO:0000259" key="7">
    <source>
        <dbReference type="PROSITE" id="PS50011"/>
    </source>
</evidence>
<dbReference type="PROSITE" id="PS00108">
    <property type="entry name" value="PROTEIN_KINASE_ST"/>
    <property type="match status" value="1"/>
</dbReference>
<dbReference type="PROSITE" id="PS00107">
    <property type="entry name" value="PROTEIN_KINASE_ATP"/>
    <property type="match status" value="1"/>
</dbReference>
<dbReference type="RefSeq" id="WP_316702317.1">
    <property type="nucleotide sequence ID" value="NZ_CP136336.1"/>
</dbReference>
<dbReference type="CDD" id="cd14014">
    <property type="entry name" value="STKc_PknB_like"/>
    <property type="match status" value="1"/>
</dbReference>
<keyword evidence="3 8" id="KW-0418">Kinase</keyword>
<dbReference type="InterPro" id="IPR011009">
    <property type="entry name" value="Kinase-like_dom_sf"/>
</dbReference>
<feature type="domain" description="Protein kinase" evidence="7">
    <location>
        <begin position="10"/>
        <end position="270"/>
    </location>
</feature>
<dbReference type="PANTHER" id="PTHR43289:SF6">
    <property type="entry name" value="SERINE_THREONINE-PROTEIN KINASE NEKL-3"/>
    <property type="match status" value="1"/>
</dbReference>
<dbReference type="SMART" id="SM00220">
    <property type="entry name" value="S_TKc"/>
    <property type="match status" value="1"/>
</dbReference>
<proteinExistence type="predicted"/>
<dbReference type="EC" id="2.7.11.1" evidence="8"/>